<dbReference type="RefSeq" id="WP_074765224.1">
    <property type="nucleotide sequence ID" value="NZ_FNKP01000001.1"/>
</dbReference>
<dbReference type="AlphaFoldDB" id="A0A1H1DMZ6"/>
<name>A0A1H1DMZ6_9BURK</name>
<sequence length="105" mass="11889">MNRLSDVEWACIQHLFSQPGAQKATGRPAADSRAVIDAILWIERTGERWMYLPTHFPPQQTCYARYLTWKRNGVLEQVRALLAESPAGAGEHPALREESDLIETV</sequence>
<evidence type="ECO:0000313" key="2">
    <source>
        <dbReference type="EMBL" id="SDQ77882.1"/>
    </source>
</evidence>
<evidence type="ECO:0000259" key="1">
    <source>
        <dbReference type="Pfam" id="PF13340"/>
    </source>
</evidence>
<keyword evidence="3" id="KW-1185">Reference proteome</keyword>
<reference evidence="3" key="1">
    <citation type="submission" date="2016-10" db="EMBL/GenBank/DDBJ databases">
        <authorList>
            <person name="Varghese N."/>
        </authorList>
    </citation>
    <scope>NUCLEOTIDE SEQUENCE [LARGE SCALE GENOMIC DNA]</scope>
    <source>
        <strain evidence="3">GAS106B</strain>
    </source>
</reference>
<accession>A0A1H1DMZ6</accession>
<protein>
    <submittedName>
        <fullName evidence="2">Putative transposase of IS4/5 family</fullName>
    </submittedName>
</protein>
<evidence type="ECO:0000313" key="3">
    <source>
        <dbReference type="Proteomes" id="UP000183487"/>
    </source>
</evidence>
<dbReference type="InterPro" id="IPR025161">
    <property type="entry name" value="IS402-like_dom"/>
</dbReference>
<dbReference type="Proteomes" id="UP000183487">
    <property type="component" value="Unassembled WGS sequence"/>
</dbReference>
<dbReference type="PANTHER" id="PTHR46637:SF1">
    <property type="entry name" value="BLL5188 PROTEIN"/>
    <property type="match status" value="1"/>
</dbReference>
<dbReference type="EMBL" id="FNKP01000001">
    <property type="protein sequence ID" value="SDQ77882.1"/>
    <property type="molecule type" value="Genomic_DNA"/>
</dbReference>
<dbReference type="InterPro" id="IPR052909">
    <property type="entry name" value="Transposase_6_like"/>
</dbReference>
<dbReference type="Pfam" id="PF13340">
    <property type="entry name" value="DUF4096"/>
    <property type="match status" value="1"/>
</dbReference>
<dbReference type="OrthoDB" id="1551210at2"/>
<gene>
    <name evidence="2" type="ORF">SAMN05443245_2725</name>
</gene>
<proteinExistence type="predicted"/>
<feature type="domain" description="Insertion element IS402-like" evidence="1">
    <location>
        <begin position="4"/>
        <end position="78"/>
    </location>
</feature>
<dbReference type="PANTHER" id="PTHR46637">
    <property type="entry name" value="TIS1421-TRANSPOSASE PROTEIN A"/>
    <property type="match status" value="1"/>
</dbReference>
<organism evidence="2 3">
    <name type="scientific">Paraburkholderia fungorum</name>
    <dbReference type="NCBI Taxonomy" id="134537"/>
    <lineage>
        <taxon>Bacteria</taxon>
        <taxon>Pseudomonadati</taxon>
        <taxon>Pseudomonadota</taxon>
        <taxon>Betaproteobacteria</taxon>
        <taxon>Burkholderiales</taxon>
        <taxon>Burkholderiaceae</taxon>
        <taxon>Paraburkholderia</taxon>
    </lineage>
</organism>